<sequence>VYGVKAVVRHAVPVRIGGLHTPLRTLWRILRHAGFFTMISFTVEASDNLKELEDAPSTSRGTVPVTEDPGPASLVQACSNIENQREVGIWTNPKTKMVHSNVVPHQPLPFTRE</sequence>
<dbReference type="OrthoDB" id="248495at2759"/>
<accession>A0A8S4QUI1</accession>
<dbReference type="EMBL" id="CAKXAJ010016317">
    <property type="protein sequence ID" value="CAH2216673.1"/>
    <property type="molecule type" value="Genomic_DNA"/>
</dbReference>
<keyword evidence="2" id="KW-1185">Reference proteome</keyword>
<reference evidence="1" key="1">
    <citation type="submission" date="2022-03" db="EMBL/GenBank/DDBJ databases">
        <authorList>
            <person name="Lindestad O."/>
        </authorList>
    </citation>
    <scope>NUCLEOTIDE SEQUENCE</scope>
</reference>
<proteinExistence type="predicted"/>
<evidence type="ECO:0000313" key="2">
    <source>
        <dbReference type="Proteomes" id="UP000838756"/>
    </source>
</evidence>
<comment type="caution">
    <text evidence="1">The sequence shown here is derived from an EMBL/GenBank/DDBJ whole genome shotgun (WGS) entry which is preliminary data.</text>
</comment>
<dbReference type="AlphaFoldDB" id="A0A8S4QUI1"/>
<name>A0A8S4QUI1_9NEOP</name>
<organism evidence="1 2">
    <name type="scientific">Pararge aegeria aegeria</name>
    <dbReference type="NCBI Taxonomy" id="348720"/>
    <lineage>
        <taxon>Eukaryota</taxon>
        <taxon>Metazoa</taxon>
        <taxon>Ecdysozoa</taxon>
        <taxon>Arthropoda</taxon>
        <taxon>Hexapoda</taxon>
        <taxon>Insecta</taxon>
        <taxon>Pterygota</taxon>
        <taxon>Neoptera</taxon>
        <taxon>Endopterygota</taxon>
        <taxon>Lepidoptera</taxon>
        <taxon>Glossata</taxon>
        <taxon>Ditrysia</taxon>
        <taxon>Papilionoidea</taxon>
        <taxon>Nymphalidae</taxon>
        <taxon>Satyrinae</taxon>
        <taxon>Satyrini</taxon>
        <taxon>Parargina</taxon>
        <taxon>Pararge</taxon>
    </lineage>
</organism>
<evidence type="ECO:0000313" key="1">
    <source>
        <dbReference type="EMBL" id="CAH2216673.1"/>
    </source>
</evidence>
<feature type="non-terminal residue" evidence="1">
    <location>
        <position position="1"/>
    </location>
</feature>
<dbReference type="Proteomes" id="UP000838756">
    <property type="component" value="Unassembled WGS sequence"/>
</dbReference>
<protein>
    <submittedName>
        <fullName evidence="1">Jg5611 protein</fullName>
    </submittedName>
</protein>
<gene>
    <name evidence="1" type="primary">jg5611</name>
    <name evidence="1" type="ORF">PAEG_LOCUS4639</name>
</gene>